<dbReference type="AlphaFoldDB" id="A0A014QC76"/>
<sequence>MAYTFQSRATADLIMLKATAEQLLKLLDKQVGEPGIVTVEQIPHALDVLERAVAEDDAKRKAIEIEMQSSAHEDVAKAALASAQLGSVSLRQRVVPFADMLRRSAAEGKPVTWHL</sequence>
<proteinExistence type="predicted"/>
<protein>
    <recommendedName>
        <fullName evidence="3">DUF1840 domain-containing protein</fullName>
    </recommendedName>
</protein>
<dbReference type="Proteomes" id="UP000020766">
    <property type="component" value="Unassembled WGS sequence"/>
</dbReference>
<dbReference type="STRING" id="225991.MA05_03465"/>
<evidence type="ECO:0000313" key="1">
    <source>
        <dbReference type="EMBL" id="EXU80737.1"/>
    </source>
</evidence>
<dbReference type="RefSeq" id="WP_042419439.1">
    <property type="nucleotide sequence ID" value="NZ_JBOK01000006.1"/>
</dbReference>
<dbReference type="PATRIC" id="fig|1457173.3.peg.1436"/>
<dbReference type="GeneID" id="74939934"/>
<gene>
    <name evidence="1" type="ORF">AX13_15860</name>
</gene>
<comment type="caution">
    <text evidence="1">The sequence shown here is derived from an EMBL/GenBank/DDBJ whole genome shotgun (WGS) entry which is preliminary data.</text>
</comment>
<dbReference type="Pfam" id="PF08895">
    <property type="entry name" value="DUF1840"/>
    <property type="match status" value="1"/>
</dbReference>
<organism evidence="1 2">
    <name type="scientific">Comamonas aquatica DA1877</name>
    <dbReference type="NCBI Taxonomy" id="1457173"/>
    <lineage>
        <taxon>Bacteria</taxon>
        <taxon>Pseudomonadati</taxon>
        <taxon>Pseudomonadota</taxon>
        <taxon>Betaproteobacteria</taxon>
        <taxon>Burkholderiales</taxon>
        <taxon>Comamonadaceae</taxon>
        <taxon>Comamonas</taxon>
    </lineage>
</organism>
<reference evidence="1 2" key="1">
    <citation type="submission" date="2014-01" db="EMBL/GenBank/DDBJ databases">
        <title>Interspecies Systems Biology Uncovers Metabolites Affecting C. elegans Gene Expression and Life History Traits.</title>
        <authorList>
            <person name="Watson E."/>
            <person name="Macneil L.T."/>
            <person name="Ritter A.D."/>
            <person name="Yilmaz L.S."/>
            <person name="Rosebrock A.P."/>
            <person name="Caudy A.A."/>
            <person name="Walhout A.J."/>
        </authorList>
    </citation>
    <scope>NUCLEOTIDE SEQUENCE [LARGE SCALE GENOMIC DNA]</scope>
    <source>
        <strain evidence="1 2">DA1877</strain>
    </source>
</reference>
<evidence type="ECO:0000313" key="2">
    <source>
        <dbReference type="Proteomes" id="UP000020766"/>
    </source>
</evidence>
<dbReference type="InterPro" id="IPR014991">
    <property type="entry name" value="DUF1840"/>
</dbReference>
<name>A0A014QC76_9BURK</name>
<dbReference type="EMBL" id="JBOK01000006">
    <property type="protein sequence ID" value="EXU80737.1"/>
    <property type="molecule type" value="Genomic_DNA"/>
</dbReference>
<keyword evidence="2" id="KW-1185">Reference proteome</keyword>
<accession>A0A014QC76</accession>
<evidence type="ECO:0008006" key="3">
    <source>
        <dbReference type="Google" id="ProtNLM"/>
    </source>
</evidence>